<comment type="caution">
    <text evidence="2">The sequence shown here is derived from an EMBL/GenBank/DDBJ whole genome shotgun (WGS) entry which is preliminary data.</text>
</comment>
<evidence type="ECO:0000313" key="2">
    <source>
        <dbReference type="EMBL" id="GAC17444.1"/>
    </source>
</evidence>
<dbReference type="Gene3D" id="3.40.50.300">
    <property type="entry name" value="P-loop containing nucleotide triphosphate hydrolases"/>
    <property type="match status" value="1"/>
</dbReference>
<dbReference type="AlphaFoldDB" id="K6XA01"/>
<evidence type="ECO:0000256" key="1">
    <source>
        <dbReference type="ARBA" id="ARBA00009320"/>
    </source>
</evidence>
<comment type="similarity">
    <text evidence="1">Belongs to the class-IV pyridoxal-phosphate-dependent aminotransferase family.</text>
</comment>
<organism evidence="2 3">
    <name type="scientific">Paraglaciecola arctica BSs20135</name>
    <dbReference type="NCBI Taxonomy" id="493475"/>
    <lineage>
        <taxon>Bacteria</taxon>
        <taxon>Pseudomonadati</taxon>
        <taxon>Pseudomonadota</taxon>
        <taxon>Gammaproteobacteria</taxon>
        <taxon>Alteromonadales</taxon>
        <taxon>Alteromonadaceae</taxon>
        <taxon>Paraglaciecola</taxon>
    </lineage>
</organism>
<gene>
    <name evidence="2" type="ORF">GARC_0462</name>
</gene>
<accession>K6XA01</accession>
<dbReference type="eggNOG" id="ENOG502Z954">
    <property type="taxonomic scope" value="Bacteria"/>
</dbReference>
<sequence length="251" mass="28593">MNMTHNKEKKIAMWSGPRNLSTAMMYCFAQRSDTSVVDEPFYAAYLATTGIQHAMYQEIIDAGQTNPTTVANYCVDTNPQQKPVFYQKQMTKHMLPSFNREWIYQVCNVFLIRDPARVIASYHAKQEDPQLADIGVREQLELFEMISQKTGSAPVVIDSADILENPELMLTALCKAIDIEFQPSMLKWTAGPKVYDGVWAPHWYKSVWQSTDFAAPNNKPVEIPQHLLGLLETANCYYERLKGYAIVAPQN</sequence>
<proteinExistence type="inferred from homology"/>
<reference evidence="2 3" key="1">
    <citation type="journal article" date="2017" name="Antonie Van Leeuwenhoek">
        <title>Rhizobium rhizosphaerae sp. nov., a novel species isolated from rice rhizosphere.</title>
        <authorList>
            <person name="Zhao J.J."/>
            <person name="Zhang J."/>
            <person name="Zhang R.J."/>
            <person name="Zhang C.W."/>
            <person name="Yin H.Q."/>
            <person name="Zhang X.X."/>
        </authorList>
    </citation>
    <scope>NUCLEOTIDE SEQUENCE [LARGE SCALE GENOMIC DNA]</scope>
    <source>
        <strain evidence="2 3">BSs20135</strain>
    </source>
</reference>
<dbReference type="GO" id="GO:0019752">
    <property type="term" value="P:carboxylic acid metabolic process"/>
    <property type="evidence" value="ECO:0007669"/>
    <property type="project" value="TreeGrafter"/>
</dbReference>
<name>K6XA01_9ALTE</name>
<dbReference type="Proteomes" id="UP000006327">
    <property type="component" value="Unassembled WGS sequence"/>
</dbReference>
<protein>
    <recommendedName>
        <fullName evidence="4">Branched-chain amino acid aminotransferase</fullName>
    </recommendedName>
</protein>
<dbReference type="InterPro" id="IPR050571">
    <property type="entry name" value="Class-IV_PLP-Dep_Aminotrnsfr"/>
</dbReference>
<dbReference type="PANTHER" id="PTHR42743">
    <property type="entry name" value="AMINO-ACID AMINOTRANSFERASE"/>
    <property type="match status" value="1"/>
</dbReference>
<dbReference type="Pfam" id="PF19798">
    <property type="entry name" value="Sulfotransfer_5"/>
    <property type="match status" value="1"/>
</dbReference>
<dbReference type="RefSeq" id="WP_007616228.1">
    <property type="nucleotide sequence ID" value="NZ_BAEO01000007.1"/>
</dbReference>
<keyword evidence="3" id="KW-1185">Reference proteome</keyword>
<dbReference type="SUPFAM" id="SSF52540">
    <property type="entry name" value="P-loop containing nucleoside triphosphate hydrolases"/>
    <property type="match status" value="1"/>
</dbReference>
<dbReference type="STRING" id="493475.GARC_0462"/>
<evidence type="ECO:0008006" key="4">
    <source>
        <dbReference type="Google" id="ProtNLM"/>
    </source>
</evidence>
<dbReference type="EMBL" id="BAEO01000007">
    <property type="protein sequence ID" value="GAC17444.1"/>
    <property type="molecule type" value="Genomic_DNA"/>
</dbReference>
<dbReference type="InterPro" id="IPR027417">
    <property type="entry name" value="P-loop_NTPase"/>
</dbReference>
<evidence type="ECO:0000313" key="3">
    <source>
        <dbReference type="Proteomes" id="UP000006327"/>
    </source>
</evidence>
<dbReference type="PANTHER" id="PTHR42743:SF11">
    <property type="entry name" value="AMINODEOXYCHORISMATE LYASE"/>
    <property type="match status" value="1"/>
</dbReference>